<dbReference type="RefSeq" id="WP_072872805.1">
    <property type="nucleotide sequence ID" value="NZ_FRAF01000002.1"/>
</dbReference>
<gene>
    <name evidence="2" type="ORF">SAMN05443507_10240</name>
</gene>
<dbReference type="EMBL" id="FRAF01000002">
    <property type="protein sequence ID" value="SHJ63625.1"/>
    <property type="molecule type" value="Genomic_DNA"/>
</dbReference>
<keyword evidence="1" id="KW-0812">Transmembrane</keyword>
<protein>
    <submittedName>
        <fullName evidence="2">Energy-coupling factor transport system substrate-specific component</fullName>
    </submittedName>
</protein>
<evidence type="ECO:0000313" key="2">
    <source>
        <dbReference type="EMBL" id="SHJ63625.1"/>
    </source>
</evidence>
<dbReference type="PIRSF" id="PIRSF037394">
    <property type="entry name" value="ABC_thiamine-permease_YkoE_prd"/>
    <property type="match status" value="1"/>
</dbReference>
<dbReference type="AlphaFoldDB" id="A0A1M6KXF5"/>
<dbReference type="Proteomes" id="UP000184016">
    <property type="component" value="Unassembled WGS sequence"/>
</dbReference>
<evidence type="ECO:0000313" key="3">
    <source>
        <dbReference type="Proteomes" id="UP000184016"/>
    </source>
</evidence>
<keyword evidence="1" id="KW-1133">Transmembrane helix</keyword>
<evidence type="ECO:0000256" key="1">
    <source>
        <dbReference type="SAM" id="Phobius"/>
    </source>
</evidence>
<organism evidence="2 3">
    <name type="scientific">Alicyclobacillus tolerans</name>
    <dbReference type="NCBI Taxonomy" id="90970"/>
    <lineage>
        <taxon>Bacteria</taxon>
        <taxon>Bacillati</taxon>
        <taxon>Bacillota</taxon>
        <taxon>Bacilli</taxon>
        <taxon>Bacillales</taxon>
        <taxon>Alicyclobacillaceae</taxon>
        <taxon>Alicyclobacillus</taxon>
    </lineage>
</organism>
<dbReference type="Pfam" id="PF09819">
    <property type="entry name" value="ABC_cobalt"/>
    <property type="match status" value="1"/>
</dbReference>
<name>A0A1M6KXF5_9BACL</name>
<reference evidence="3" key="1">
    <citation type="submission" date="2016-11" db="EMBL/GenBank/DDBJ databases">
        <authorList>
            <person name="Varghese N."/>
            <person name="Submissions S."/>
        </authorList>
    </citation>
    <scope>NUCLEOTIDE SEQUENCE [LARGE SCALE GENOMIC DNA]</scope>
    <source>
        <strain evidence="3">USBA-503</strain>
    </source>
</reference>
<accession>A0A1M6KXF5</accession>
<keyword evidence="1" id="KW-0472">Membrane</keyword>
<dbReference type="InterPro" id="IPR017195">
    <property type="entry name" value="ABC_thiamin-permease_prd"/>
</dbReference>
<feature type="transmembrane region" description="Helical" evidence="1">
    <location>
        <begin position="7"/>
        <end position="25"/>
    </location>
</feature>
<dbReference type="STRING" id="1830138.SAMN05443507_10240"/>
<feature type="transmembrane region" description="Helical" evidence="1">
    <location>
        <begin position="45"/>
        <end position="61"/>
    </location>
</feature>
<feature type="transmembrane region" description="Helical" evidence="1">
    <location>
        <begin position="146"/>
        <end position="164"/>
    </location>
</feature>
<keyword evidence="3" id="KW-1185">Reference proteome</keyword>
<sequence>MSWKLRDIVLLAILAVVSGLIFRIFDFLYNILQIGNIVWPPGQNILNGVWFIAVGLVPYIIRKPGAALLAEVLAAVVEWALAGPYGISGVLSGLLQGLGGELAYLFFAYRRYNLGVLSLSGALAGVGYAVQYYYQYGGNHLTHLDFILAVLINCISGVFFAGFVPKWIDDALARTGLLRNYAIAQRAKGISQ</sequence>
<feature type="transmembrane region" description="Helical" evidence="1">
    <location>
        <begin position="93"/>
        <end position="109"/>
    </location>
</feature>
<proteinExistence type="predicted"/>
<feature type="transmembrane region" description="Helical" evidence="1">
    <location>
        <begin position="116"/>
        <end position="134"/>
    </location>
</feature>